<protein>
    <recommendedName>
        <fullName evidence="3">SGNH hydrolase-type esterase domain-containing protein</fullName>
    </recommendedName>
</protein>
<dbReference type="SUPFAM" id="SSF52266">
    <property type="entry name" value="SGNH hydrolase"/>
    <property type="match status" value="1"/>
</dbReference>
<organism evidence="1 2">
    <name type="scientific">Kribbella pratensis</name>
    <dbReference type="NCBI Taxonomy" id="2512112"/>
    <lineage>
        <taxon>Bacteria</taxon>
        <taxon>Bacillati</taxon>
        <taxon>Actinomycetota</taxon>
        <taxon>Actinomycetes</taxon>
        <taxon>Propionibacteriales</taxon>
        <taxon>Kribbellaceae</taxon>
        <taxon>Kribbella</taxon>
    </lineage>
</organism>
<dbReference type="Proteomes" id="UP000295060">
    <property type="component" value="Unassembled WGS sequence"/>
</dbReference>
<sequence>MNRGVFIKRWSASAAVIVVLTAFFLTLLHLEAPSAHAKAAAPVVNAGTYGSGALGSWQANNRVISSSAEVRHVVASDGVVLFGDSIAVQDGAALGRLLGQQLGTSFAQYSWAGQPTSAAVDAMAVWAREYGLPRRIVIAVGSNDIFDPPAFAAQVERALRIAGPQRTVYWVDVQVSRTDEPTTVQVADQRNSEWINLQLEQAALRHPNLRIVHWAEFLAERPDRLHTDLRDGRHTTVPEGQNARNALILQAIRPN</sequence>
<keyword evidence="2" id="KW-1185">Reference proteome</keyword>
<dbReference type="InterPro" id="IPR036514">
    <property type="entry name" value="SGNH_hydro_sf"/>
</dbReference>
<gene>
    <name evidence="1" type="ORF">EV137_6474</name>
</gene>
<dbReference type="RefSeq" id="WP_238175678.1">
    <property type="nucleotide sequence ID" value="NZ_SODU01000003.1"/>
</dbReference>
<dbReference type="Gene3D" id="3.40.50.1110">
    <property type="entry name" value="SGNH hydrolase"/>
    <property type="match status" value="1"/>
</dbReference>
<dbReference type="EMBL" id="SODU01000003">
    <property type="protein sequence ID" value="TDW88379.1"/>
    <property type="molecule type" value="Genomic_DNA"/>
</dbReference>
<comment type="caution">
    <text evidence="1">The sequence shown here is derived from an EMBL/GenBank/DDBJ whole genome shotgun (WGS) entry which is preliminary data.</text>
</comment>
<evidence type="ECO:0000313" key="2">
    <source>
        <dbReference type="Proteomes" id="UP000295060"/>
    </source>
</evidence>
<proteinExistence type="predicted"/>
<accession>A0ABY2FCS4</accession>
<reference evidence="1 2" key="1">
    <citation type="submission" date="2019-03" db="EMBL/GenBank/DDBJ databases">
        <title>Genomic Encyclopedia of Type Strains, Phase III (KMG-III): the genomes of soil and plant-associated and newly described type strains.</title>
        <authorList>
            <person name="Whitman W."/>
        </authorList>
    </citation>
    <scope>NUCLEOTIDE SEQUENCE [LARGE SCALE GENOMIC DNA]</scope>
    <source>
        <strain evidence="1 2">VKMAc-2574</strain>
    </source>
</reference>
<evidence type="ECO:0008006" key="3">
    <source>
        <dbReference type="Google" id="ProtNLM"/>
    </source>
</evidence>
<evidence type="ECO:0000313" key="1">
    <source>
        <dbReference type="EMBL" id="TDW88379.1"/>
    </source>
</evidence>
<name>A0ABY2FCS4_9ACTN</name>